<dbReference type="InterPro" id="IPR002481">
    <property type="entry name" value="FUR"/>
</dbReference>
<dbReference type="Proteomes" id="UP000278962">
    <property type="component" value="Unassembled WGS sequence"/>
</dbReference>
<dbReference type="AlphaFoldDB" id="A0A660LD19"/>
<feature type="binding site" evidence="7">
    <location>
        <position position="144"/>
    </location>
    <ligand>
        <name>Zn(2+)</name>
        <dbReference type="ChEBI" id="CHEBI:29105"/>
    </ligand>
</feature>
<dbReference type="SUPFAM" id="SSF46785">
    <property type="entry name" value="Winged helix' DNA-binding domain"/>
    <property type="match status" value="1"/>
</dbReference>
<evidence type="ECO:0000256" key="8">
    <source>
        <dbReference type="PIRSR" id="PIRSR602481-2"/>
    </source>
</evidence>
<gene>
    <name evidence="9" type="ORF">C8N24_2016</name>
</gene>
<dbReference type="PANTHER" id="PTHR33202:SF7">
    <property type="entry name" value="FERRIC UPTAKE REGULATION PROTEIN"/>
    <property type="match status" value="1"/>
</dbReference>
<dbReference type="CDD" id="cd07153">
    <property type="entry name" value="Fur_like"/>
    <property type="match status" value="1"/>
</dbReference>
<dbReference type="EMBL" id="RBIL01000001">
    <property type="protein sequence ID" value="RKQ92176.1"/>
    <property type="molecule type" value="Genomic_DNA"/>
</dbReference>
<reference evidence="9 10" key="1">
    <citation type="submission" date="2018-10" db="EMBL/GenBank/DDBJ databases">
        <title>Genomic Encyclopedia of Archaeal and Bacterial Type Strains, Phase II (KMG-II): from individual species to whole genera.</title>
        <authorList>
            <person name="Goeker M."/>
        </authorList>
    </citation>
    <scope>NUCLEOTIDE SEQUENCE [LARGE SCALE GENOMIC DNA]</scope>
    <source>
        <strain evidence="9 10">DSM 14954</strain>
    </source>
</reference>
<keyword evidence="2" id="KW-0678">Repressor</keyword>
<dbReference type="OrthoDB" id="8659436at2"/>
<keyword evidence="8" id="KW-0408">Iron</keyword>
<keyword evidence="3 7" id="KW-0862">Zinc</keyword>
<comment type="cofactor">
    <cofactor evidence="7">
        <name>Zn(2+)</name>
        <dbReference type="ChEBI" id="CHEBI:29105"/>
    </cofactor>
    <text evidence="7">Binds 1 zinc ion per subunit.</text>
</comment>
<dbReference type="GO" id="GO:0008270">
    <property type="term" value="F:zinc ion binding"/>
    <property type="evidence" value="ECO:0007669"/>
    <property type="project" value="TreeGrafter"/>
</dbReference>
<keyword evidence="7" id="KW-0479">Metal-binding</keyword>
<dbReference type="RefSeq" id="WP_121249892.1">
    <property type="nucleotide sequence ID" value="NZ_RBIL01000001.1"/>
</dbReference>
<feature type="binding site" evidence="7">
    <location>
        <position position="141"/>
    </location>
    <ligand>
        <name>Zn(2+)</name>
        <dbReference type="ChEBI" id="CHEBI:29105"/>
    </ligand>
</feature>
<dbReference type="Pfam" id="PF01475">
    <property type="entry name" value="FUR"/>
    <property type="match status" value="1"/>
</dbReference>
<accession>A0A660LD19</accession>
<name>A0A660LD19_9ACTN</name>
<dbReference type="GO" id="GO:0000976">
    <property type="term" value="F:transcription cis-regulatory region binding"/>
    <property type="evidence" value="ECO:0007669"/>
    <property type="project" value="TreeGrafter"/>
</dbReference>
<evidence type="ECO:0000256" key="7">
    <source>
        <dbReference type="PIRSR" id="PIRSR602481-1"/>
    </source>
</evidence>
<dbReference type="PANTHER" id="PTHR33202">
    <property type="entry name" value="ZINC UPTAKE REGULATION PROTEIN"/>
    <property type="match status" value="1"/>
</dbReference>
<evidence type="ECO:0000256" key="1">
    <source>
        <dbReference type="ARBA" id="ARBA00007957"/>
    </source>
</evidence>
<dbReference type="Gene3D" id="1.10.10.10">
    <property type="entry name" value="Winged helix-like DNA-binding domain superfamily/Winged helix DNA-binding domain"/>
    <property type="match status" value="1"/>
</dbReference>
<dbReference type="Gene3D" id="3.30.1490.190">
    <property type="match status" value="1"/>
</dbReference>
<keyword evidence="6" id="KW-0804">Transcription</keyword>
<dbReference type="InterPro" id="IPR036390">
    <property type="entry name" value="WH_DNA-bd_sf"/>
</dbReference>
<feature type="binding site" evidence="8">
    <location>
        <position position="133"/>
    </location>
    <ligand>
        <name>Fe cation</name>
        <dbReference type="ChEBI" id="CHEBI:24875"/>
    </ligand>
</feature>
<evidence type="ECO:0000256" key="5">
    <source>
        <dbReference type="ARBA" id="ARBA00023125"/>
    </source>
</evidence>
<protein>
    <submittedName>
        <fullName evidence="9">Fur family ferric uptake transcriptional regulator</fullName>
    </submittedName>
</protein>
<sequence>MAQWSEMALQRLSGAGYRRGGAREAVIELLDSQPCALSALDIEDRLRTGEGRRVGRASIYRVVDELVSLDLLTRVEVGDGVARYEPHRGCTGHEHHHHLVCDGCGRLEPFQDAALEQAIRHLASRVSFDVSDHDVTLHGCCQACRAA</sequence>
<evidence type="ECO:0000313" key="10">
    <source>
        <dbReference type="Proteomes" id="UP000278962"/>
    </source>
</evidence>
<keyword evidence="4" id="KW-0805">Transcription regulation</keyword>
<dbReference type="GO" id="GO:1900376">
    <property type="term" value="P:regulation of secondary metabolite biosynthetic process"/>
    <property type="evidence" value="ECO:0007669"/>
    <property type="project" value="TreeGrafter"/>
</dbReference>
<dbReference type="InterPro" id="IPR036388">
    <property type="entry name" value="WH-like_DNA-bd_sf"/>
</dbReference>
<feature type="binding site" evidence="8">
    <location>
        <position position="95"/>
    </location>
    <ligand>
        <name>Fe cation</name>
        <dbReference type="ChEBI" id="CHEBI:24875"/>
    </ligand>
</feature>
<keyword evidence="10" id="KW-1185">Reference proteome</keyword>
<feature type="binding site" evidence="7">
    <location>
        <position position="101"/>
    </location>
    <ligand>
        <name>Zn(2+)</name>
        <dbReference type="ChEBI" id="CHEBI:29105"/>
    </ligand>
</feature>
<evidence type="ECO:0000256" key="6">
    <source>
        <dbReference type="ARBA" id="ARBA00023163"/>
    </source>
</evidence>
<organism evidence="9 10">
    <name type="scientific">Solirubrobacter pauli</name>
    <dbReference type="NCBI Taxonomy" id="166793"/>
    <lineage>
        <taxon>Bacteria</taxon>
        <taxon>Bacillati</taxon>
        <taxon>Actinomycetota</taxon>
        <taxon>Thermoleophilia</taxon>
        <taxon>Solirubrobacterales</taxon>
        <taxon>Solirubrobacteraceae</taxon>
        <taxon>Solirubrobacter</taxon>
    </lineage>
</organism>
<evidence type="ECO:0000256" key="3">
    <source>
        <dbReference type="ARBA" id="ARBA00022833"/>
    </source>
</evidence>
<evidence type="ECO:0000256" key="4">
    <source>
        <dbReference type="ARBA" id="ARBA00023015"/>
    </source>
</evidence>
<evidence type="ECO:0000313" key="9">
    <source>
        <dbReference type="EMBL" id="RKQ92176.1"/>
    </source>
</evidence>
<keyword evidence="5" id="KW-0238">DNA-binding</keyword>
<comment type="cofactor">
    <cofactor evidence="8">
        <name>Mn(2+)</name>
        <dbReference type="ChEBI" id="CHEBI:29035"/>
    </cofactor>
    <cofactor evidence="8">
        <name>Fe(2+)</name>
        <dbReference type="ChEBI" id="CHEBI:29033"/>
    </cofactor>
    <text evidence="8">Binds 1 Mn(2+) or Fe(2+) ion per subunit.</text>
</comment>
<comment type="caution">
    <text evidence="9">The sequence shown here is derived from an EMBL/GenBank/DDBJ whole genome shotgun (WGS) entry which is preliminary data.</text>
</comment>
<dbReference type="GO" id="GO:0045892">
    <property type="term" value="P:negative regulation of DNA-templated transcription"/>
    <property type="evidence" value="ECO:0007669"/>
    <property type="project" value="TreeGrafter"/>
</dbReference>
<evidence type="ECO:0000256" key="2">
    <source>
        <dbReference type="ARBA" id="ARBA00022491"/>
    </source>
</evidence>
<dbReference type="GO" id="GO:0003700">
    <property type="term" value="F:DNA-binding transcription factor activity"/>
    <property type="evidence" value="ECO:0007669"/>
    <property type="project" value="InterPro"/>
</dbReference>
<feature type="binding site" evidence="8">
    <location>
        <position position="116"/>
    </location>
    <ligand>
        <name>Fe cation</name>
        <dbReference type="ChEBI" id="CHEBI:24875"/>
    </ligand>
</feature>
<dbReference type="InterPro" id="IPR043135">
    <property type="entry name" value="Fur_C"/>
</dbReference>
<proteinExistence type="inferred from homology"/>
<comment type="similarity">
    <text evidence="1">Belongs to the Fur family.</text>
</comment>
<feature type="binding site" evidence="7">
    <location>
        <position position="104"/>
    </location>
    <ligand>
        <name>Zn(2+)</name>
        <dbReference type="ChEBI" id="CHEBI:29105"/>
    </ligand>
</feature>